<dbReference type="EMBL" id="FORA01000003">
    <property type="protein sequence ID" value="SFJ38110.1"/>
    <property type="molecule type" value="Genomic_DNA"/>
</dbReference>
<reference evidence="3 4" key="1">
    <citation type="submission" date="2016-10" db="EMBL/GenBank/DDBJ databases">
        <authorList>
            <person name="de Groot N.N."/>
        </authorList>
    </citation>
    <scope>NUCLEOTIDE SEQUENCE [LARGE SCALE GENOMIC DNA]</scope>
    <source>
        <strain evidence="3 4">DSM 19073</strain>
    </source>
</reference>
<feature type="signal peptide" evidence="2">
    <location>
        <begin position="1"/>
        <end position="19"/>
    </location>
</feature>
<sequence>MILAALRAFPLVVTMGATAWALSTNPLAAPLVERGKVDLILTLERQVRRAATTEWITAELDQATQAEDLDRAEMLIDLARDLERPVDTRAAEAMIASRSGWTAAAADCAACMVDVGSCPSIRQLAACAVPFELSPLGDANALRRAGIAWWNEEDIDGIDAGLAVVGLGATGAVVMSGGSSLSVKAGAGMLRIARRMGTLTPGLTRLLDVTDVAKRPVLQAVAADLGAVRAATSAPETLRLMRLVDTPEDAARLARVAEAAGPRTTRTLATLGKARAFRATLRLSRMAAGTLILLWLCLTQVAMVLAVRLGGVVARTLLSKAVDSPRASGQS</sequence>
<dbReference type="AlphaFoldDB" id="A0A1I3QWK3"/>
<keyword evidence="1" id="KW-1133">Transmembrane helix</keyword>
<proteinExistence type="predicted"/>
<evidence type="ECO:0000313" key="3">
    <source>
        <dbReference type="EMBL" id="SFJ38110.1"/>
    </source>
</evidence>
<gene>
    <name evidence="3" type="ORF">SAMN04488095_2687</name>
</gene>
<keyword evidence="1" id="KW-0472">Membrane</keyword>
<dbReference type="OrthoDB" id="7774819at2"/>
<dbReference type="STRING" id="390807.SAMN04488095_2687"/>
<evidence type="ECO:0000256" key="2">
    <source>
        <dbReference type="SAM" id="SignalP"/>
    </source>
</evidence>
<feature type="transmembrane region" description="Helical" evidence="1">
    <location>
        <begin position="286"/>
        <end position="307"/>
    </location>
</feature>
<dbReference type="RefSeq" id="WP_092781592.1">
    <property type="nucleotide sequence ID" value="NZ_FORA01000003.1"/>
</dbReference>
<evidence type="ECO:0000256" key="1">
    <source>
        <dbReference type="SAM" id="Phobius"/>
    </source>
</evidence>
<evidence type="ECO:0000313" key="4">
    <source>
        <dbReference type="Proteomes" id="UP000199110"/>
    </source>
</evidence>
<keyword evidence="1" id="KW-0812">Transmembrane</keyword>
<keyword evidence="2" id="KW-0732">Signal</keyword>
<keyword evidence="4" id="KW-1185">Reference proteome</keyword>
<accession>A0A1I3QWK3</accession>
<feature type="chain" id="PRO_5011606859" evidence="2">
    <location>
        <begin position="20"/>
        <end position="331"/>
    </location>
</feature>
<organism evidence="3 4">
    <name type="scientific">Jannaschia pohangensis</name>
    <dbReference type="NCBI Taxonomy" id="390807"/>
    <lineage>
        <taxon>Bacteria</taxon>
        <taxon>Pseudomonadati</taxon>
        <taxon>Pseudomonadota</taxon>
        <taxon>Alphaproteobacteria</taxon>
        <taxon>Rhodobacterales</taxon>
        <taxon>Roseobacteraceae</taxon>
        <taxon>Jannaschia</taxon>
    </lineage>
</organism>
<name>A0A1I3QWK3_9RHOB</name>
<protein>
    <submittedName>
        <fullName evidence="3">Uncharacterized protein</fullName>
    </submittedName>
</protein>
<dbReference type="Proteomes" id="UP000199110">
    <property type="component" value="Unassembled WGS sequence"/>
</dbReference>